<gene>
    <name evidence="2" type="ORF">FB561_3657</name>
</gene>
<dbReference type="AlphaFoldDB" id="A0A561BUE1"/>
<name>A0A561BUE1_9ACTN</name>
<sequence length="191" mass="20495">MRRGVVVLDRLIGTIVALVLVALGGLAIAWRYGELPGLGDRIEVYAPADPTGTEWWPWATGTAGVVLVMLGLWWLVRHLPRRVGGRFSLPGGDRSGRLSADAHAAVGAAAATLAQRPEIRDGSGRVVADRGELVAELQCTVEPSADLQDVHTTVSRVVTDLSRVIGLPNLRYRVLLRVARADKTAVQPRVS</sequence>
<dbReference type="Proteomes" id="UP000318380">
    <property type="component" value="Unassembled WGS sequence"/>
</dbReference>
<organism evidence="2 3">
    <name type="scientific">Kribbella amoyensis</name>
    <dbReference type="NCBI Taxonomy" id="996641"/>
    <lineage>
        <taxon>Bacteria</taxon>
        <taxon>Bacillati</taxon>
        <taxon>Actinomycetota</taxon>
        <taxon>Actinomycetes</taxon>
        <taxon>Propionibacteriales</taxon>
        <taxon>Kribbellaceae</taxon>
        <taxon>Kribbella</taxon>
    </lineage>
</organism>
<feature type="transmembrane region" description="Helical" evidence="1">
    <location>
        <begin position="55"/>
        <end position="76"/>
    </location>
</feature>
<accession>A0A561BUE1</accession>
<dbReference type="EMBL" id="VIVK01000001">
    <property type="protein sequence ID" value="TWD82524.1"/>
    <property type="molecule type" value="Genomic_DNA"/>
</dbReference>
<keyword evidence="3" id="KW-1185">Reference proteome</keyword>
<reference evidence="2 3" key="1">
    <citation type="submission" date="2019-06" db="EMBL/GenBank/DDBJ databases">
        <title>Sequencing the genomes of 1000 actinobacteria strains.</title>
        <authorList>
            <person name="Klenk H.-P."/>
        </authorList>
    </citation>
    <scope>NUCLEOTIDE SEQUENCE [LARGE SCALE GENOMIC DNA]</scope>
    <source>
        <strain evidence="2 3">DSM 24683</strain>
    </source>
</reference>
<keyword evidence="1" id="KW-0812">Transmembrane</keyword>
<keyword evidence="1" id="KW-0472">Membrane</keyword>
<evidence type="ECO:0000313" key="2">
    <source>
        <dbReference type="EMBL" id="TWD82524.1"/>
    </source>
</evidence>
<dbReference type="RefSeq" id="WP_145808178.1">
    <property type="nucleotide sequence ID" value="NZ_VIVK01000001.1"/>
</dbReference>
<keyword evidence="1" id="KW-1133">Transmembrane helix</keyword>
<protein>
    <submittedName>
        <fullName evidence="2">Uncharacterized protein</fullName>
    </submittedName>
</protein>
<comment type="caution">
    <text evidence="2">The sequence shown here is derived from an EMBL/GenBank/DDBJ whole genome shotgun (WGS) entry which is preliminary data.</text>
</comment>
<feature type="transmembrane region" description="Helical" evidence="1">
    <location>
        <begin position="12"/>
        <end position="32"/>
    </location>
</feature>
<evidence type="ECO:0000256" key="1">
    <source>
        <dbReference type="SAM" id="Phobius"/>
    </source>
</evidence>
<proteinExistence type="predicted"/>
<dbReference type="OrthoDB" id="3827523at2"/>
<evidence type="ECO:0000313" key="3">
    <source>
        <dbReference type="Proteomes" id="UP000318380"/>
    </source>
</evidence>